<protein>
    <submittedName>
        <fullName evidence="3">Uncharacterized protein</fullName>
    </submittedName>
</protein>
<evidence type="ECO:0000256" key="2">
    <source>
        <dbReference type="SAM" id="SignalP"/>
    </source>
</evidence>
<reference evidence="3 4" key="1">
    <citation type="submission" date="2018-01" db="EMBL/GenBank/DDBJ databases">
        <title>Complete genome sequence of Bacteriovorax stolpii DSM12778.</title>
        <authorList>
            <person name="Tang B."/>
            <person name="Chang J."/>
        </authorList>
    </citation>
    <scope>NUCLEOTIDE SEQUENCE [LARGE SCALE GENOMIC DNA]</scope>
    <source>
        <strain evidence="3 4">DSM 12778</strain>
    </source>
</reference>
<dbReference type="PANTHER" id="PTHR38593:SF1">
    <property type="entry name" value="BLR2558 PROTEIN"/>
    <property type="match status" value="1"/>
</dbReference>
<dbReference type="KEGG" id="bsto:C0V70_01980"/>
<accession>A0A2K9NMZ8</accession>
<feature type="signal peptide" evidence="2">
    <location>
        <begin position="1"/>
        <end position="22"/>
    </location>
</feature>
<feature type="chain" id="PRO_5043837036" evidence="2">
    <location>
        <begin position="23"/>
        <end position="171"/>
    </location>
</feature>
<dbReference type="AlphaFoldDB" id="A0A2K9NMZ8"/>
<evidence type="ECO:0000313" key="3">
    <source>
        <dbReference type="EMBL" id="AUN96893.1"/>
    </source>
</evidence>
<keyword evidence="4" id="KW-1185">Reference proteome</keyword>
<dbReference type="RefSeq" id="WP_102242188.1">
    <property type="nucleotide sequence ID" value="NZ_CP025704.1"/>
</dbReference>
<name>A0A2K9NMZ8_BACTC</name>
<sequence>MKIKFLLLTLALTSAFSFAAHAQAMNDHQIAEILEEANDAEIDAAKLAKDDASHKEVKEFAKHMMEEHKKNEKETKKIVKKNDIDPEDSQWSKALKESAKANKDMLKKQKGIAFDKMYMEQQVSMHQQLLNDLDQKFIPNATKPEFKNHLQATREHVSKHLEQAKAIQAKL</sequence>
<evidence type="ECO:0000256" key="1">
    <source>
        <dbReference type="SAM" id="MobiDB-lite"/>
    </source>
</evidence>
<organism evidence="3 4">
    <name type="scientific">Bacteriovorax stolpii</name>
    <name type="common">Bdellovibrio stolpii</name>
    <dbReference type="NCBI Taxonomy" id="960"/>
    <lineage>
        <taxon>Bacteria</taxon>
        <taxon>Pseudomonadati</taxon>
        <taxon>Bdellovibrionota</taxon>
        <taxon>Bacteriovoracia</taxon>
        <taxon>Bacteriovoracales</taxon>
        <taxon>Bacteriovoracaceae</taxon>
        <taxon>Bacteriovorax</taxon>
    </lineage>
</organism>
<dbReference type="Pfam" id="PF13628">
    <property type="entry name" value="DUF4142"/>
    <property type="match status" value="1"/>
</dbReference>
<dbReference type="Gene3D" id="1.20.1260.10">
    <property type="match status" value="1"/>
</dbReference>
<proteinExistence type="predicted"/>
<feature type="region of interest" description="Disordered" evidence="1">
    <location>
        <begin position="66"/>
        <end position="91"/>
    </location>
</feature>
<dbReference type="PANTHER" id="PTHR38593">
    <property type="entry name" value="BLR2558 PROTEIN"/>
    <property type="match status" value="1"/>
</dbReference>
<dbReference type="InterPro" id="IPR025419">
    <property type="entry name" value="DUF4142"/>
</dbReference>
<gene>
    <name evidence="3" type="ORF">C0V70_01980</name>
</gene>
<keyword evidence="2" id="KW-0732">Signal</keyword>
<evidence type="ECO:0000313" key="4">
    <source>
        <dbReference type="Proteomes" id="UP000235584"/>
    </source>
</evidence>
<dbReference type="EMBL" id="CP025704">
    <property type="protein sequence ID" value="AUN96893.1"/>
    <property type="molecule type" value="Genomic_DNA"/>
</dbReference>
<dbReference type="Proteomes" id="UP000235584">
    <property type="component" value="Chromosome"/>
</dbReference>
<dbReference type="InterPro" id="IPR012347">
    <property type="entry name" value="Ferritin-like"/>
</dbReference>
<feature type="compositionally biased region" description="Basic and acidic residues" evidence="1">
    <location>
        <begin position="66"/>
        <end position="84"/>
    </location>
</feature>